<dbReference type="EMBL" id="CT868185">
    <property type="protein sequence ID" value="CAK74391.1"/>
    <property type="molecule type" value="Genomic_DNA"/>
</dbReference>
<evidence type="ECO:0000259" key="1">
    <source>
        <dbReference type="PROSITE" id="PS50042"/>
    </source>
</evidence>
<feature type="domain" description="Cyclic nucleotide-binding" evidence="1">
    <location>
        <begin position="200"/>
        <end position="326"/>
    </location>
</feature>
<dbReference type="InterPro" id="IPR000595">
    <property type="entry name" value="cNMP-bd_dom"/>
</dbReference>
<dbReference type="CDD" id="cd00038">
    <property type="entry name" value="CAP_ED"/>
    <property type="match status" value="2"/>
</dbReference>
<dbReference type="PROSITE" id="PS50042">
    <property type="entry name" value="CNMP_BINDING_3"/>
    <property type="match status" value="2"/>
</dbReference>
<dbReference type="KEGG" id="ptm:GSPATT00010591001"/>
<feature type="domain" description="Cyclic nucleotide-binding" evidence="1">
    <location>
        <begin position="58"/>
        <end position="174"/>
    </location>
</feature>
<dbReference type="SMART" id="SM00100">
    <property type="entry name" value="cNMP"/>
    <property type="match status" value="2"/>
</dbReference>
<dbReference type="Gene3D" id="2.60.120.10">
    <property type="entry name" value="Jelly Rolls"/>
    <property type="match status" value="2"/>
</dbReference>
<dbReference type="InterPro" id="IPR018490">
    <property type="entry name" value="cNMP-bd_dom_sf"/>
</dbReference>
<dbReference type="STRING" id="5888.A0CUC4"/>
<dbReference type="PRINTS" id="PR00103">
    <property type="entry name" value="CAMPKINASE"/>
</dbReference>
<protein>
    <recommendedName>
        <fullName evidence="1">Cyclic nucleotide-binding domain-containing protein</fullName>
    </recommendedName>
</protein>
<proteinExistence type="predicted"/>
<reference evidence="2 3" key="1">
    <citation type="journal article" date="2006" name="Nature">
        <title>Global trends of whole-genome duplications revealed by the ciliate Paramecium tetraurelia.</title>
        <authorList>
            <consortium name="Genoscope"/>
            <person name="Aury J.-M."/>
            <person name="Jaillon O."/>
            <person name="Duret L."/>
            <person name="Noel B."/>
            <person name="Jubin C."/>
            <person name="Porcel B.M."/>
            <person name="Segurens B."/>
            <person name="Daubin V."/>
            <person name="Anthouard V."/>
            <person name="Aiach N."/>
            <person name="Arnaiz O."/>
            <person name="Billaut A."/>
            <person name="Beisson J."/>
            <person name="Blanc I."/>
            <person name="Bouhouche K."/>
            <person name="Camara F."/>
            <person name="Duharcourt S."/>
            <person name="Guigo R."/>
            <person name="Gogendeau D."/>
            <person name="Katinka M."/>
            <person name="Keller A.-M."/>
            <person name="Kissmehl R."/>
            <person name="Klotz C."/>
            <person name="Koll F."/>
            <person name="Le Moue A."/>
            <person name="Lepere C."/>
            <person name="Malinsky S."/>
            <person name="Nowacki M."/>
            <person name="Nowak J.K."/>
            <person name="Plattner H."/>
            <person name="Poulain J."/>
            <person name="Ruiz F."/>
            <person name="Serrano V."/>
            <person name="Zagulski M."/>
            <person name="Dessen P."/>
            <person name="Betermier M."/>
            <person name="Weissenbach J."/>
            <person name="Scarpelli C."/>
            <person name="Schachter V."/>
            <person name="Sperling L."/>
            <person name="Meyer E."/>
            <person name="Cohen J."/>
            <person name="Wincker P."/>
        </authorList>
    </citation>
    <scope>NUCLEOTIDE SEQUENCE [LARGE SCALE GENOMIC DNA]</scope>
    <source>
        <strain evidence="2 3">Stock d4-2</strain>
    </source>
</reference>
<dbReference type="RefSeq" id="XP_001441788.1">
    <property type="nucleotide sequence ID" value="XM_001441751.1"/>
</dbReference>
<dbReference type="Proteomes" id="UP000000600">
    <property type="component" value="Unassembled WGS sequence"/>
</dbReference>
<dbReference type="OrthoDB" id="312042at2759"/>
<dbReference type="SUPFAM" id="SSF51206">
    <property type="entry name" value="cAMP-binding domain-like"/>
    <property type="match status" value="2"/>
</dbReference>
<dbReference type="Pfam" id="PF00027">
    <property type="entry name" value="cNMP_binding"/>
    <property type="match status" value="1"/>
</dbReference>
<sequence>MLEQRTVTETSQDEEEQNKKKFIYQTEKLKLLLQVPIEQRTQPICKDIAEIAQQIKFLSQYKQKPDFLELCKNLYLKTYEKRQYIFKQGDQGDAFYVILNGSVKVYIDEPTEFKNFMQLVRVVCFIQKEIAQLGKGDAFGEISLLYNSKRTATVIANERSDLIVLEKDAFQEYMKTMDNTNEMKTVALNKLLQFLESLPVFQMFNKDLLVQLCTKCQLLMYPSQQILLKQGVEPTQMYIIKSGRVKAIKKIKWNLEDYPSSLIRGQTTSSTDLFNQDVYFEIDELGDGEIFGDFALLNEEESQCSYITSIPSEIVSISSFNLKMIVPSDRLEAYQKQIKQYPEDDDLKLLYEEKRNWNQYKRKLIKNIYVDKQNKKGFDNRLRLPELKGKQALPPINIIDIKTSDNRTYFKYLESKISPMAECKKKVQSLTQVGLSMQGLVKQLEQSTSQLSIANSFQRKLKKLNINRSQ</sequence>
<dbReference type="OMA" id="VYIINEM"/>
<dbReference type="PANTHER" id="PTHR23011">
    <property type="entry name" value="CYCLIC NUCLEOTIDE-BINDING DOMAIN CONTAINING PROTEIN"/>
    <property type="match status" value="1"/>
</dbReference>
<dbReference type="HOGENOM" id="CLU_611742_0_0_1"/>
<name>A0CUC4_PARTE</name>
<dbReference type="InParanoid" id="A0CUC4"/>
<dbReference type="InterPro" id="IPR018488">
    <property type="entry name" value="cNMP-bd_CS"/>
</dbReference>
<dbReference type="InterPro" id="IPR014710">
    <property type="entry name" value="RmlC-like_jellyroll"/>
</dbReference>
<accession>A0CUC4</accession>
<evidence type="ECO:0000313" key="2">
    <source>
        <dbReference type="EMBL" id="CAK74391.1"/>
    </source>
</evidence>
<dbReference type="PANTHER" id="PTHR23011:SF28">
    <property type="entry name" value="CYCLIC NUCLEOTIDE-BINDING DOMAIN CONTAINING PROTEIN"/>
    <property type="match status" value="1"/>
</dbReference>
<dbReference type="GeneID" id="5027573"/>
<evidence type="ECO:0000313" key="3">
    <source>
        <dbReference type="Proteomes" id="UP000000600"/>
    </source>
</evidence>
<dbReference type="PROSITE" id="PS00889">
    <property type="entry name" value="CNMP_BINDING_2"/>
    <property type="match status" value="1"/>
</dbReference>
<gene>
    <name evidence="2" type="ORF">GSPATT00010591001</name>
</gene>
<dbReference type="eggNOG" id="KOG1113">
    <property type="taxonomic scope" value="Eukaryota"/>
</dbReference>
<dbReference type="AlphaFoldDB" id="A0CUC4"/>
<keyword evidence="3" id="KW-1185">Reference proteome</keyword>
<organism evidence="2 3">
    <name type="scientific">Paramecium tetraurelia</name>
    <dbReference type="NCBI Taxonomy" id="5888"/>
    <lineage>
        <taxon>Eukaryota</taxon>
        <taxon>Sar</taxon>
        <taxon>Alveolata</taxon>
        <taxon>Ciliophora</taxon>
        <taxon>Intramacronucleata</taxon>
        <taxon>Oligohymenophorea</taxon>
        <taxon>Peniculida</taxon>
        <taxon>Parameciidae</taxon>
        <taxon>Paramecium</taxon>
    </lineage>
</organism>